<feature type="transmembrane region" description="Helical" evidence="1">
    <location>
        <begin position="187"/>
        <end position="206"/>
    </location>
</feature>
<gene>
    <name evidence="2" type="ORF">EZS28_054566</name>
</gene>
<reference evidence="2 3" key="1">
    <citation type="submission" date="2019-03" db="EMBL/GenBank/DDBJ databases">
        <title>Single cell metagenomics reveals metabolic interactions within the superorganism composed of flagellate Streblomastix strix and complex community of Bacteroidetes bacteria on its surface.</title>
        <authorList>
            <person name="Treitli S.C."/>
            <person name="Kolisko M."/>
            <person name="Husnik F."/>
            <person name="Keeling P."/>
            <person name="Hampl V."/>
        </authorList>
    </citation>
    <scope>NUCLEOTIDE SEQUENCE [LARGE SCALE GENOMIC DNA]</scope>
    <source>
        <strain evidence="2">ST1C</strain>
    </source>
</reference>
<keyword evidence="1" id="KW-0812">Transmembrane</keyword>
<feature type="transmembrane region" description="Helical" evidence="1">
    <location>
        <begin position="142"/>
        <end position="167"/>
    </location>
</feature>
<sequence>EQNPTEQIRRNFITRIRNNYTCMLFIRMLLPAILDICTGISASFAMTLAPPSLLEVLTCSGIIFNPIWGFICMRRIFTVGQYGCVLIALIGAVIASCSSFLSKSAPSENPIIGSLLMLVAQMCSSFQYVIEEKLMLKQHYDPTLALGIEGIIGSVLMIILLIIFQLIPGKSVGSVENTLDSFVQLGNSKLLIGLFCTYTISAFLFLSSGIQVTKRLTSLHRVLLSA</sequence>
<evidence type="ECO:0000313" key="2">
    <source>
        <dbReference type="EMBL" id="KAA6321340.1"/>
    </source>
</evidence>
<dbReference type="OrthoDB" id="29773at2759"/>
<evidence type="ECO:0000313" key="3">
    <source>
        <dbReference type="Proteomes" id="UP000324800"/>
    </source>
</evidence>
<dbReference type="PANTHER" id="PTHR13146:SF0">
    <property type="entry name" value="SOLUTE CARRIER FAMILY 35 MEMBER F6"/>
    <property type="match status" value="1"/>
</dbReference>
<feature type="transmembrane region" description="Helical" evidence="1">
    <location>
        <begin position="83"/>
        <end position="105"/>
    </location>
</feature>
<keyword evidence="1" id="KW-1133">Transmembrane helix</keyword>
<evidence type="ECO:0000256" key="1">
    <source>
        <dbReference type="SAM" id="Phobius"/>
    </source>
</evidence>
<dbReference type="AlphaFoldDB" id="A0A5J4QJX6"/>
<feature type="non-terminal residue" evidence="2">
    <location>
        <position position="226"/>
    </location>
</feature>
<feature type="non-terminal residue" evidence="2">
    <location>
        <position position="1"/>
    </location>
</feature>
<feature type="transmembrane region" description="Helical" evidence="1">
    <location>
        <begin position="111"/>
        <end position="130"/>
    </location>
</feature>
<dbReference type="EMBL" id="SNRW01045274">
    <property type="protein sequence ID" value="KAA6321340.1"/>
    <property type="molecule type" value="Genomic_DNA"/>
</dbReference>
<protein>
    <submittedName>
        <fullName evidence="2">Solute carrier family 35 member</fullName>
    </submittedName>
</protein>
<dbReference type="PANTHER" id="PTHR13146">
    <property type="match status" value="1"/>
</dbReference>
<dbReference type="Proteomes" id="UP000324800">
    <property type="component" value="Unassembled WGS sequence"/>
</dbReference>
<dbReference type="GO" id="GO:0016020">
    <property type="term" value="C:membrane"/>
    <property type="evidence" value="ECO:0007669"/>
    <property type="project" value="TreeGrafter"/>
</dbReference>
<comment type="caution">
    <text evidence="2">The sequence shown here is derived from an EMBL/GenBank/DDBJ whole genome shotgun (WGS) entry which is preliminary data.</text>
</comment>
<feature type="transmembrane region" description="Helical" evidence="1">
    <location>
        <begin position="52"/>
        <end position="71"/>
    </location>
</feature>
<keyword evidence="1" id="KW-0472">Membrane</keyword>
<name>A0A5J4QJX6_9EUKA</name>
<proteinExistence type="predicted"/>
<feature type="transmembrane region" description="Helical" evidence="1">
    <location>
        <begin position="24"/>
        <end position="46"/>
    </location>
</feature>
<organism evidence="2 3">
    <name type="scientific">Streblomastix strix</name>
    <dbReference type="NCBI Taxonomy" id="222440"/>
    <lineage>
        <taxon>Eukaryota</taxon>
        <taxon>Metamonada</taxon>
        <taxon>Preaxostyla</taxon>
        <taxon>Oxymonadida</taxon>
        <taxon>Streblomastigidae</taxon>
        <taxon>Streblomastix</taxon>
    </lineage>
</organism>
<accession>A0A5J4QJX6</accession>